<dbReference type="InterPro" id="IPR010930">
    <property type="entry name" value="Flg_bb/hook_C_dom"/>
</dbReference>
<feature type="domain" description="Flagellar basal body rod protein N-terminal" evidence="5">
    <location>
        <begin position="12"/>
        <end position="35"/>
    </location>
</feature>
<dbReference type="Pfam" id="PF22692">
    <property type="entry name" value="LlgE_F_G_D1"/>
    <property type="match status" value="1"/>
</dbReference>
<comment type="subunit">
    <text evidence="4">The basal body constitutes a major portion of the flagellar organelle and consists of five rings (E,L,P,S, and M) mounted on a central rod. The rod consists of about 26 subunits of FlgG in the distal portion, and FlgB, FlgC and FlgF are thought to build up the proximal portion of the rod with about 6 subunits each.</text>
</comment>
<keyword evidence="8" id="KW-0282">Flagellum</keyword>
<dbReference type="PANTHER" id="PTHR30435:SF19">
    <property type="entry name" value="FLAGELLAR BASAL-BODY ROD PROTEIN FLGG"/>
    <property type="match status" value="1"/>
</dbReference>
<comment type="subcellular location">
    <subcellularLocation>
        <location evidence="1 4">Bacterial flagellum basal body</location>
    </subcellularLocation>
</comment>
<dbReference type="InterPro" id="IPR019776">
    <property type="entry name" value="Flagellar_basal_body_rod_CS"/>
</dbReference>
<keyword evidence="8" id="KW-0969">Cilium</keyword>
<dbReference type="PROSITE" id="PS00588">
    <property type="entry name" value="FLAGELLA_BB_ROD"/>
    <property type="match status" value="1"/>
</dbReference>
<dbReference type="InterPro" id="IPR037925">
    <property type="entry name" value="FlgE/F/G-like"/>
</dbReference>
<evidence type="ECO:0000256" key="2">
    <source>
        <dbReference type="ARBA" id="ARBA00009677"/>
    </source>
</evidence>
<protein>
    <recommendedName>
        <fullName evidence="4">Flagellar basal-body rod protein FlgF</fullName>
    </recommendedName>
</protein>
<dbReference type="NCBIfam" id="TIGR03506">
    <property type="entry name" value="FlgEFG_subfam"/>
    <property type="match status" value="1"/>
</dbReference>
<dbReference type="InterPro" id="IPR012836">
    <property type="entry name" value="FlgF"/>
</dbReference>
<dbReference type="PANTHER" id="PTHR30435">
    <property type="entry name" value="FLAGELLAR PROTEIN"/>
    <property type="match status" value="1"/>
</dbReference>
<dbReference type="NCBIfam" id="NF009332">
    <property type="entry name" value="PRK12690.1"/>
    <property type="match status" value="1"/>
</dbReference>
<dbReference type="AlphaFoldDB" id="A0A8J7IT44"/>
<dbReference type="NCBIfam" id="TIGR02490">
    <property type="entry name" value="flgF"/>
    <property type="match status" value="1"/>
</dbReference>
<dbReference type="EMBL" id="JADCKQ010000015">
    <property type="protein sequence ID" value="MBI1495126.1"/>
    <property type="molecule type" value="Genomic_DNA"/>
</dbReference>
<evidence type="ECO:0000256" key="3">
    <source>
        <dbReference type="ARBA" id="ARBA00023143"/>
    </source>
</evidence>
<feature type="domain" description="Flagellar hook protein FlgE/F/G-like D1" evidence="7">
    <location>
        <begin position="82"/>
        <end position="148"/>
    </location>
</feature>
<name>A0A8J7IT44_9RHOB</name>
<dbReference type="SUPFAM" id="SSF117143">
    <property type="entry name" value="Flagellar hook protein flgE"/>
    <property type="match status" value="1"/>
</dbReference>
<evidence type="ECO:0000313" key="8">
    <source>
        <dbReference type="EMBL" id="MBI1495126.1"/>
    </source>
</evidence>
<keyword evidence="8" id="KW-0966">Cell projection</keyword>
<proteinExistence type="inferred from homology"/>
<dbReference type="RefSeq" id="WP_228849847.1">
    <property type="nucleotide sequence ID" value="NZ_JADCKQ010000015.1"/>
</dbReference>
<evidence type="ECO:0000259" key="6">
    <source>
        <dbReference type="Pfam" id="PF06429"/>
    </source>
</evidence>
<evidence type="ECO:0000256" key="4">
    <source>
        <dbReference type="RuleBase" id="RU362116"/>
    </source>
</evidence>
<dbReference type="InterPro" id="IPR001444">
    <property type="entry name" value="Flag_bb_rod_N"/>
</dbReference>
<reference evidence="8" key="1">
    <citation type="submission" date="2020-10" db="EMBL/GenBank/DDBJ databases">
        <title>Paenihalocynthiibacter styelae gen. nov., sp. nov., isolated from stalked sea squirt Styela clava.</title>
        <authorList>
            <person name="Kim Y.-O."/>
            <person name="Yoon J.-H."/>
        </authorList>
    </citation>
    <scope>NUCLEOTIDE SEQUENCE</scope>
    <source>
        <strain evidence="8">MYP1-1</strain>
    </source>
</reference>
<evidence type="ECO:0000313" key="9">
    <source>
        <dbReference type="Proteomes" id="UP000640583"/>
    </source>
</evidence>
<feature type="domain" description="Flagellar basal-body/hook protein C-terminal" evidence="6">
    <location>
        <begin position="190"/>
        <end position="233"/>
    </location>
</feature>
<dbReference type="GO" id="GO:0071978">
    <property type="term" value="P:bacterial-type flagellum-dependent swarming motility"/>
    <property type="evidence" value="ECO:0007669"/>
    <property type="project" value="TreeGrafter"/>
</dbReference>
<dbReference type="Proteomes" id="UP000640583">
    <property type="component" value="Unassembled WGS sequence"/>
</dbReference>
<dbReference type="InterPro" id="IPR053967">
    <property type="entry name" value="LlgE_F_G-like_D1"/>
</dbReference>
<evidence type="ECO:0000259" key="5">
    <source>
        <dbReference type="Pfam" id="PF00460"/>
    </source>
</evidence>
<dbReference type="GO" id="GO:0030694">
    <property type="term" value="C:bacterial-type flagellum basal body, rod"/>
    <property type="evidence" value="ECO:0007669"/>
    <property type="project" value="UniProtKB-UniRule"/>
</dbReference>
<comment type="caution">
    <text evidence="8">The sequence shown here is derived from an EMBL/GenBank/DDBJ whole genome shotgun (WGS) entry which is preliminary data.</text>
</comment>
<accession>A0A8J7IT44</accession>
<comment type="similarity">
    <text evidence="2 4">Belongs to the flagella basal body rod proteins family.</text>
</comment>
<keyword evidence="9" id="KW-1185">Reference proteome</keyword>
<keyword evidence="3 4" id="KW-0975">Bacterial flagellum</keyword>
<evidence type="ECO:0000256" key="1">
    <source>
        <dbReference type="ARBA" id="ARBA00004117"/>
    </source>
</evidence>
<dbReference type="InterPro" id="IPR020013">
    <property type="entry name" value="Flagellar_FlgE/F/G"/>
</dbReference>
<dbReference type="Pfam" id="PF06429">
    <property type="entry name" value="Flg_bbr_C"/>
    <property type="match status" value="1"/>
</dbReference>
<sequence length="239" mass="25640">MDNAGYTTLTRQSGLMREMQTVANNLANMSTSGYRREGLIFAEHIKRLDGESDSLSMATASAHNTSMLQGTLTQTNGTFDFAIEGPGFFLIETPAGDRLSRAGNFTPSAEGELVTPEGYRLLDNGGAPVFVPPDADTISLAADGTLSAGDTPLAQIGLYQPVDPNLMQREDGVRFISEAGVLPVEGSAIVQGFIENSNVDPVAEITRMIEVQRAYELGQGFIDQEDERIRSVMRTLGAS</sequence>
<dbReference type="Pfam" id="PF00460">
    <property type="entry name" value="Flg_bb_rod"/>
    <property type="match status" value="1"/>
</dbReference>
<evidence type="ECO:0000259" key="7">
    <source>
        <dbReference type="Pfam" id="PF22692"/>
    </source>
</evidence>
<gene>
    <name evidence="8" type="ORF">H1D41_15890</name>
</gene>
<organism evidence="8 9">
    <name type="scientific">Halocynthiibacter styelae</name>
    <dbReference type="NCBI Taxonomy" id="2761955"/>
    <lineage>
        <taxon>Bacteria</taxon>
        <taxon>Pseudomonadati</taxon>
        <taxon>Pseudomonadota</taxon>
        <taxon>Alphaproteobacteria</taxon>
        <taxon>Rhodobacterales</taxon>
        <taxon>Paracoccaceae</taxon>
        <taxon>Halocynthiibacter</taxon>
    </lineage>
</organism>